<dbReference type="GO" id="GO:0003978">
    <property type="term" value="F:UDP-glucose 4-epimerase activity"/>
    <property type="evidence" value="ECO:0007669"/>
    <property type="project" value="UniProtKB-UniRule"/>
</dbReference>
<evidence type="ECO:0000256" key="7">
    <source>
        <dbReference type="ARBA" id="ARBA00023027"/>
    </source>
</evidence>
<evidence type="ECO:0000256" key="3">
    <source>
        <dbReference type="ARBA" id="ARBA00004947"/>
    </source>
</evidence>
<dbReference type="Gene3D" id="3.90.25.10">
    <property type="entry name" value="UDP-galactose 4-epimerase, domain 1"/>
    <property type="match status" value="1"/>
</dbReference>
<reference evidence="13 14" key="1">
    <citation type="submission" date="2016-10" db="EMBL/GenBank/DDBJ databases">
        <authorList>
            <person name="de Groot N.N."/>
        </authorList>
    </citation>
    <scope>NUCLEOTIDE SEQUENCE [LARGE SCALE GENOMIC DNA]</scope>
    <source>
        <strain evidence="13 14">DSM 16981</strain>
    </source>
</reference>
<comment type="subunit">
    <text evidence="11">Homodimer.</text>
</comment>
<evidence type="ECO:0000259" key="12">
    <source>
        <dbReference type="Pfam" id="PF01370"/>
    </source>
</evidence>
<keyword evidence="14" id="KW-1185">Reference proteome</keyword>
<keyword evidence="10 11" id="KW-0119">Carbohydrate metabolism</keyword>
<dbReference type="InterPro" id="IPR001509">
    <property type="entry name" value="Epimerase_deHydtase"/>
</dbReference>
<evidence type="ECO:0000256" key="4">
    <source>
        <dbReference type="ARBA" id="ARBA00007637"/>
    </source>
</evidence>
<sequence>MHILVTGGAGYIGSHTVRALLAQGHRVLVLDNLSRGHRQAVPAEVTLITEDIHHIDTVRDIMELNKIEAVVHFAAHSQVGESMDNPTIYYDNNIVGSYCLLEAARQAGVQYFVFSSTAAVYGEPGKIPITEDMPYKPTNVYGQTKLMIERMLAQFSRAYGLRYAALRYFNAAGADHDGTIGEDHMPETHLIPLVLQTALGQRSSIKIFGTDYPTEDGTCIRDYIHVTDLANAHCRVLDYLIMGGISQSFNLGSQHGFSVRQIIDAAKKITGRNFTVEEAPRRAGDPAVLVAESQKIKKVIGWQPQYSDVENIIADAWQWHSGHPHGYGTSR</sequence>
<comment type="cofactor">
    <cofactor evidence="2 11">
        <name>NAD(+)</name>
        <dbReference type="ChEBI" id="CHEBI:57540"/>
    </cofactor>
</comment>
<dbReference type="Proteomes" id="UP000199309">
    <property type="component" value="Unassembled WGS sequence"/>
</dbReference>
<accession>A0A1G9V1S8</accession>
<dbReference type="Pfam" id="PF01370">
    <property type="entry name" value="Epimerase"/>
    <property type="match status" value="1"/>
</dbReference>
<evidence type="ECO:0000256" key="6">
    <source>
        <dbReference type="ARBA" id="ARBA00018569"/>
    </source>
</evidence>
<keyword evidence="8" id="KW-0299">Galactose metabolism</keyword>
<comment type="catalytic activity">
    <reaction evidence="1 11">
        <text>UDP-alpha-D-glucose = UDP-alpha-D-galactose</text>
        <dbReference type="Rhea" id="RHEA:22168"/>
        <dbReference type="ChEBI" id="CHEBI:58885"/>
        <dbReference type="ChEBI" id="CHEBI:66914"/>
        <dbReference type="EC" id="5.1.3.2"/>
    </reaction>
</comment>
<comment type="similarity">
    <text evidence="4 11">Belongs to the NAD(P)-dependent epimerase/dehydratase family.</text>
</comment>
<dbReference type="EC" id="5.1.3.2" evidence="5 11"/>
<dbReference type="OrthoDB" id="9801785at2"/>
<protein>
    <recommendedName>
        <fullName evidence="6 11">UDP-glucose 4-epimerase</fullName>
        <ecNumber evidence="5 11">5.1.3.2</ecNumber>
    </recommendedName>
</protein>
<dbReference type="PANTHER" id="PTHR43725:SF53">
    <property type="entry name" value="UDP-ARABINOSE 4-EPIMERASE 1"/>
    <property type="match status" value="1"/>
</dbReference>
<dbReference type="GO" id="GO:0033499">
    <property type="term" value="P:galactose catabolic process via UDP-galactose, Leloir pathway"/>
    <property type="evidence" value="ECO:0007669"/>
    <property type="project" value="TreeGrafter"/>
</dbReference>
<gene>
    <name evidence="13" type="ORF">SAMN05660299_01306</name>
</gene>
<evidence type="ECO:0000313" key="14">
    <source>
        <dbReference type="Proteomes" id="UP000199309"/>
    </source>
</evidence>
<dbReference type="InterPro" id="IPR036291">
    <property type="entry name" value="NAD(P)-bd_dom_sf"/>
</dbReference>
<evidence type="ECO:0000256" key="11">
    <source>
        <dbReference type="RuleBase" id="RU366046"/>
    </source>
</evidence>
<dbReference type="RefSeq" id="WP_091649587.1">
    <property type="nucleotide sequence ID" value="NZ_FNHQ01000011.1"/>
</dbReference>
<dbReference type="PANTHER" id="PTHR43725">
    <property type="entry name" value="UDP-GLUCOSE 4-EPIMERASE"/>
    <property type="match status" value="1"/>
</dbReference>
<evidence type="ECO:0000256" key="5">
    <source>
        <dbReference type="ARBA" id="ARBA00013189"/>
    </source>
</evidence>
<dbReference type="SUPFAM" id="SSF51735">
    <property type="entry name" value="NAD(P)-binding Rossmann-fold domains"/>
    <property type="match status" value="1"/>
</dbReference>
<dbReference type="CDD" id="cd05247">
    <property type="entry name" value="UDP_G4E_1_SDR_e"/>
    <property type="match status" value="1"/>
</dbReference>
<dbReference type="EMBL" id="FNHQ01000011">
    <property type="protein sequence ID" value="SDM66241.1"/>
    <property type="molecule type" value="Genomic_DNA"/>
</dbReference>
<evidence type="ECO:0000256" key="9">
    <source>
        <dbReference type="ARBA" id="ARBA00023235"/>
    </source>
</evidence>
<evidence type="ECO:0000256" key="1">
    <source>
        <dbReference type="ARBA" id="ARBA00000083"/>
    </source>
</evidence>
<dbReference type="STRING" id="349095.SAMN05660299_01306"/>
<organism evidence="13 14">
    <name type="scientific">Megasphaera paucivorans</name>
    <dbReference type="NCBI Taxonomy" id="349095"/>
    <lineage>
        <taxon>Bacteria</taxon>
        <taxon>Bacillati</taxon>
        <taxon>Bacillota</taxon>
        <taxon>Negativicutes</taxon>
        <taxon>Veillonellales</taxon>
        <taxon>Veillonellaceae</taxon>
        <taxon>Megasphaera</taxon>
    </lineage>
</organism>
<dbReference type="UniPathway" id="UPA00214"/>
<evidence type="ECO:0000256" key="10">
    <source>
        <dbReference type="ARBA" id="ARBA00023277"/>
    </source>
</evidence>
<feature type="domain" description="NAD-dependent epimerase/dehydratase" evidence="12">
    <location>
        <begin position="3"/>
        <end position="252"/>
    </location>
</feature>
<dbReference type="NCBIfam" id="TIGR01179">
    <property type="entry name" value="galE"/>
    <property type="match status" value="1"/>
</dbReference>
<keyword evidence="9 11" id="KW-0413">Isomerase</keyword>
<name>A0A1G9V1S8_9FIRM</name>
<evidence type="ECO:0000256" key="2">
    <source>
        <dbReference type="ARBA" id="ARBA00001911"/>
    </source>
</evidence>
<dbReference type="AlphaFoldDB" id="A0A1G9V1S8"/>
<evidence type="ECO:0000313" key="13">
    <source>
        <dbReference type="EMBL" id="SDM66241.1"/>
    </source>
</evidence>
<keyword evidence="7 11" id="KW-0520">NAD</keyword>
<comment type="pathway">
    <text evidence="3 11">Carbohydrate metabolism; galactose metabolism.</text>
</comment>
<dbReference type="InterPro" id="IPR005886">
    <property type="entry name" value="UDP_G4E"/>
</dbReference>
<dbReference type="Gene3D" id="3.40.50.720">
    <property type="entry name" value="NAD(P)-binding Rossmann-like Domain"/>
    <property type="match status" value="1"/>
</dbReference>
<proteinExistence type="inferred from homology"/>
<evidence type="ECO:0000256" key="8">
    <source>
        <dbReference type="ARBA" id="ARBA00023144"/>
    </source>
</evidence>